<feature type="binding site" evidence="3">
    <location>
        <position position="127"/>
    </location>
    <ligand>
        <name>substrate</name>
    </ligand>
</feature>
<feature type="domain" description="SMP-30/Gluconolactonase/LRE-like region" evidence="4">
    <location>
        <begin position="20"/>
        <end position="287"/>
    </location>
</feature>
<dbReference type="GO" id="GO:0004341">
    <property type="term" value="F:gluconolactonase activity"/>
    <property type="evidence" value="ECO:0007669"/>
    <property type="project" value="TreeGrafter"/>
</dbReference>
<evidence type="ECO:0000256" key="3">
    <source>
        <dbReference type="PIRSR" id="PIRSR605511-2"/>
    </source>
</evidence>
<feature type="binding site" evidence="3">
    <location>
        <position position="227"/>
    </location>
    <ligand>
        <name>a divalent metal cation</name>
        <dbReference type="ChEBI" id="CHEBI:60240"/>
    </ligand>
</feature>
<dbReference type="EMBL" id="JAACJL010000001">
    <property type="protein sequence ID" value="KAF4623703.1"/>
    <property type="molecule type" value="Genomic_DNA"/>
</dbReference>
<dbReference type="SUPFAM" id="SSF63829">
    <property type="entry name" value="Calcium-dependent phosphotriesterase"/>
    <property type="match status" value="1"/>
</dbReference>
<dbReference type="PANTHER" id="PTHR10907">
    <property type="entry name" value="REGUCALCIN"/>
    <property type="match status" value="1"/>
</dbReference>
<dbReference type="GO" id="GO:0019853">
    <property type="term" value="P:L-ascorbic acid biosynthetic process"/>
    <property type="evidence" value="ECO:0007669"/>
    <property type="project" value="TreeGrafter"/>
</dbReference>
<accession>A0A8H4R7B9</accession>
<feature type="binding site" evidence="3">
    <location>
        <position position="22"/>
    </location>
    <ligand>
        <name>a divalent metal cation</name>
        <dbReference type="ChEBI" id="CHEBI:60240"/>
    </ligand>
</feature>
<dbReference type="Pfam" id="PF08450">
    <property type="entry name" value="SGL"/>
    <property type="match status" value="1"/>
</dbReference>
<evidence type="ECO:0000313" key="5">
    <source>
        <dbReference type="EMBL" id="KAF4623703.1"/>
    </source>
</evidence>
<feature type="active site" description="Proton donor/acceptor" evidence="2">
    <location>
        <position position="227"/>
    </location>
</feature>
<dbReference type="PRINTS" id="PR01790">
    <property type="entry name" value="SMP30FAMILY"/>
</dbReference>
<dbReference type="AlphaFoldDB" id="A0A8H4R7B9"/>
<evidence type="ECO:0000256" key="1">
    <source>
        <dbReference type="ARBA" id="ARBA00008853"/>
    </source>
</evidence>
<evidence type="ECO:0000259" key="4">
    <source>
        <dbReference type="Pfam" id="PF08450"/>
    </source>
</evidence>
<name>A0A8H4R7B9_9AGAR</name>
<dbReference type="InterPro" id="IPR011042">
    <property type="entry name" value="6-blade_b-propeller_TolB-like"/>
</dbReference>
<evidence type="ECO:0000256" key="2">
    <source>
        <dbReference type="PIRSR" id="PIRSR605511-1"/>
    </source>
</evidence>
<comment type="caution">
    <text evidence="5">The sequence shown here is derived from an EMBL/GenBank/DDBJ whole genome shotgun (WGS) entry which is preliminary data.</text>
</comment>
<dbReference type="Proteomes" id="UP000521872">
    <property type="component" value="Unassembled WGS sequence"/>
</dbReference>
<comment type="cofactor">
    <cofactor evidence="3">
        <name>Zn(2+)</name>
        <dbReference type="ChEBI" id="CHEBI:29105"/>
    </cofactor>
    <text evidence="3">Binds 1 divalent metal cation per subunit.</text>
</comment>
<keyword evidence="3" id="KW-0479">Metal-binding</keyword>
<reference evidence="5 6" key="1">
    <citation type="submission" date="2019-12" db="EMBL/GenBank/DDBJ databases">
        <authorList>
            <person name="Floudas D."/>
            <person name="Bentzer J."/>
            <person name="Ahren D."/>
            <person name="Johansson T."/>
            <person name="Persson P."/>
            <person name="Tunlid A."/>
        </authorList>
    </citation>
    <scope>NUCLEOTIDE SEQUENCE [LARGE SCALE GENOMIC DNA]</scope>
    <source>
        <strain evidence="5 6">CBS 102.39</strain>
    </source>
</reference>
<organism evidence="5 6">
    <name type="scientific">Agrocybe pediades</name>
    <dbReference type="NCBI Taxonomy" id="84607"/>
    <lineage>
        <taxon>Eukaryota</taxon>
        <taxon>Fungi</taxon>
        <taxon>Dikarya</taxon>
        <taxon>Basidiomycota</taxon>
        <taxon>Agaricomycotina</taxon>
        <taxon>Agaricomycetes</taxon>
        <taxon>Agaricomycetidae</taxon>
        <taxon>Agaricales</taxon>
        <taxon>Agaricineae</taxon>
        <taxon>Strophariaceae</taxon>
        <taxon>Agrocybe</taxon>
    </lineage>
</organism>
<evidence type="ECO:0000313" key="6">
    <source>
        <dbReference type="Proteomes" id="UP000521872"/>
    </source>
</evidence>
<keyword evidence="6" id="KW-1185">Reference proteome</keyword>
<keyword evidence="3" id="KW-0862">Zinc</keyword>
<dbReference type="PANTHER" id="PTHR10907:SF47">
    <property type="entry name" value="REGUCALCIN"/>
    <property type="match status" value="1"/>
</dbReference>
<feature type="binding site" evidence="3">
    <location>
        <position position="125"/>
    </location>
    <ligand>
        <name>substrate</name>
    </ligand>
</feature>
<dbReference type="InterPro" id="IPR005511">
    <property type="entry name" value="SMP-30"/>
</dbReference>
<proteinExistence type="inferred from homology"/>
<protein>
    <recommendedName>
        <fullName evidence="4">SMP-30/Gluconolactonase/LRE-like region domain-containing protein</fullName>
    </recommendedName>
</protein>
<feature type="binding site" evidence="3">
    <location>
        <position position="175"/>
    </location>
    <ligand>
        <name>a divalent metal cation</name>
        <dbReference type="ChEBI" id="CHEBI:60240"/>
    </ligand>
</feature>
<dbReference type="Gene3D" id="2.120.10.30">
    <property type="entry name" value="TolB, C-terminal domain"/>
    <property type="match status" value="1"/>
</dbReference>
<sequence>MENQRELIVEKPWLKVGCILGEGPIYDPATSLLHFVDISDKKVMNLVFHFPVHRSLQRIQVFHVNTQDLQVTVEQFEEPVSCLALRRDAAGLACAAAQGIALLQGDSTISYLCKPLSSEEATSTRFNDGRCDRAGRFFAGTICNPEKGVPGKLYRYDPGTSTCVVVDDGPFTDSNGLGWSPDGKKLYFTDSLVNKIYVYDYNDGEITNRNVFVDAIEKGFAEKTFCDGLCIDTDGGVWSARWGGSRIVRFSEEGNVDFQIMFPTALNITSCCFGGPNNEHMFVTTAHCGAIGGDNSRQEVYPDSGHIFLVDLSGRFKGLSDFKFAG</sequence>
<dbReference type="GO" id="GO:0005509">
    <property type="term" value="F:calcium ion binding"/>
    <property type="evidence" value="ECO:0007669"/>
    <property type="project" value="TreeGrafter"/>
</dbReference>
<gene>
    <name evidence="5" type="ORF">D9613_001882</name>
</gene>
<comment type="similarity">
    <text evidence="1">Belongs to the SMP-30/CGR1 family.</text>
</comment>
<dbReference type="InterPro" id="IPR013658">
    <property type="entry name" value="SGL"/>
</dbReference>